<keyword evidence="6" id="KW-0299">Galactose metabolism</keyword>
<name>A0A196S4Z3_BLAHN</name>
<evidence type="ECO:0000256" key="2">
    <source>
        <dbReference type="ARBA" id="ARBA00001911"/>
    </source>
</evidence>
<dbReference type="Proteomes" id="UP000078348">
    <property type="component" value="Unassembled WGS sequence"/>
</dbReference>
<dbReference type="GO" id="GO:0005829">
    <property type="term" value="C:cytosol"/>
    <property type="evidence" value="ECO:0007669"/>
    <property type="project" value="TreeGrafter"/>
</dbReference>
<comment type="similarity">
    <text evidence="8">Belongs to the NAD(P)-dependent epimerase/dehydratase family.</text>
</comment>
<dbReference type="SUPFAM" id="SSF51735">
    <property type="entry name" value="NAD(P)-binding Rossmann-fold domains"/>
    <property type="match status" value="1"/>
</dbReference>
<keyword evidence="5 8" id="KW-0520">NAD</keyword>
<dbReference type="Pfam" id="PF01370">
    <property type="entry name" value="Epimerase"/>
    <property type="match status" value="1"/>
</dbReference>
<dbReference type="InterPro" id="IPR001509">
    <property type="entry name" value="Epimerase_deHydtase"/>
</dbReference>
<dbReference type="CDD" id="cd05247">
    <property type="entry name" value="UDP_G4E_1_SDR_e"/>
    <property type="match status" value="1"/>
</dbReference>
<dbReference type="InterPro" id="IPR036291">
    <property type="entry name" value="NAD(P)-bd_dom_sf"/>
</dbReference>
<dbReference type="PANTHER" id="PTHR43725">
    <property type="entry name" value="UDP-GLUCOSE 4-EPIMERASE"/>
    <property type="match status" value="1"/>
</dbReference>
<evidence type="ECO:0000256" key="6">
    <source>
        <dbReference type="ARBA" id="ARBA00023144"/>
    </source>
</evidence>
<dbReference type="STRING" id="478820.A0A196S4Z3"/>
<dbReference type="PRINTS" id="PR01713">
    <property type="entry name" value="NUCEPIMERASE"/>
</dbReference>
<dbReference type="AlphaFoldDB" id="A0A196S4Z3"/>
<dbReference type="Gene3D" id="3.90.25.10">
    <property type="entry name" value="UDP-galactose 4-epimerase, domain 1"/>
    <property type="match status" value="1"/>
</dbReference>
<protein>
    <recommendedName>
        <fullName evidence="4 8">UDP-glucose 4-epimerase</fullName>
        <ecNumber evidence="4 8">5.1.3.2</ecNumber>
    </recommendedName>
</protein>
<accession>A0A196S4Z3</accession>
<keyword evidence="8" id="KW-0119">Carbohydrate metabolism</keyword>
<dbReference type="EMBL" id="LXWW01000560">
    <property type="protein sequence ID" value="OAO12170.1"/>
    <property type="molecule type" value="Genomic_DNA"/>
</dbReference>
<comment type="pathway">
    <text evidence="3 8">Carbohydrate metabolism; galactose metabolism.</text>
</comment>
<dbReference type="GO" id="GO:0006012">
    <property type="term" value="P:galactose metabolic process"/>
    <property type="evidence" value="ECO:0007669"/>
    <property type="project" value="UniProtKB-UniPathway"/>
</dbReference>
<comment type="cofactor">
    <cofactor evidence="2 8">
        <name>NAD(+)</name>
        <dbReference type="ChEBI" id="CHEBI:57540"/>
    </cofactor>
</comment>
<evidence type="ECO:0000256" key="8">
    <source>
        <dbReference type="RuleBase" id="RU366046"/>
    </source>
</evidence>
<comment type="caution">
    <text evidence="10">The sequence shown here is derived from an EMBL/GenBank/DDBJ whole genome shotgun (WGS) entry which is preliminary data.</text>
</comment>
<feature type="domain" description="NAD-dependent epimerase/dehydratase" evidence="9">
    <location>
        <begin position="5"/>
        <end position="270"/>
    </location>
</feature>
<dbReference type="PANTHER" id="PTHR43725:SF47">
    <property type="entry name" value="UDP-GLUCOSE 4-EPIMERASE"/>
    <property type="match status" value="1"/>
</dbReference>
<dbReference type="OrthoDB" id="16464at2759"/>
<dbReference type="UniPathway" id="UPA00214"/>
<proteinExistence type="inferred from homology"/>
<dbReference type="GO" id="GO:0003978">
    <property type="term" value="F:UDP-glucose 4-epimerase activity"/>
    <property type="evidence" value="ECO:0007669"/>
    <property type="project" value="UniProtKB-UniRule"/>
</dbReference>
<sequence>MKGNILLTGGNGFIGSHTAVALIESGYEVTILDNLSNSKLGCFEAIKKVAKPAEGQLHFVDCSLLDYNAVDQVFDSYPNIEAVIHFAAFKHVGESQSKPLEYYENNLCGSINLLKAMRKHNVKRLLFSSSCTVYGDAVCPFDENTPTGHGIEHPYGETKFMMERIFSDVYKQDNEWCITILRYFNPIGAHPSGDMGEDPSALLSNLVPYLQQVAIGKKDHINVFGTDYDTPDGTCLRDYIHVMDIADGHVKAIEFMQRNGYKGYEVFNLGTGKPSSVFDVIRSMEKACGFELKKVICPRRAGDRPDAYAVTKKAEEMLGWKAKYTVDDACRDAWNWQHKHPDGYDM</sequence>
<evidence type="ECO:0000313" key="10">
    <source>
        <dbReference type="EMBL" id="OAO12170.1"/>
    </source>
</evidence>
<evidence type="ECO:0000313" key="11">
    <source>
        <dbReference type="Proteomes" id="UP000078348"/>
    </source>
</evidence>
<evidence type="ECO:0000256" key="5">
    <source>
        <dbReference type="ARBA" id="ARBA00023027"/>
    </source>
</evidence>
<dbReference type="InterPro" id="IPR005886">
    <property type="entry name" value="UDP_G4E"/>
</dbReference>
<organism evidence="10 11">
    <name type="scientific">Blastocystis sp. subtype 1 (strain ATCC 50177 / NandII)</name>
    <dbReference type="NCBI Taxonomy" id="478820"/>
    <lineage>
        <taxon>Eukaryota</taxon>
        <taxon>Sar</taxon>
        <taxon>Stramenopiles</taxon>
        <taxon>Bigyra</taxon>
        <taxon>Opalozoa</taxon>
        <taxon>Opalinata</taxon>
        <taxon>Blastocystidae</taxon>
        <taxon>Blastocystis</taxon>
    </lineage>
</organism>
<comment type="subunit">
    <text evidence="8">Homodimer.</text>
</comment>
<keyword evidence="7 8" id="KW-0413">Isomerase</keyword>
<gene>
    <name evidence="10" type="ORF">AV274_6153</name>
</gene>
<evidence type="ECO:0000256" key="7">
    <source>
        <dbReference type="ARBA" id="ARBA00023235"/>
    </source>
</evidence>
<evidence type="ECO:0000256" key="4">
    <source>
        <dbReference type="ARBA" id="ARBA00013189"/>
    </source>
</evidence>
<reference evidence="10 11" key="1">
    <citation type="submission" date="2016-05" db="EMBL/GenBank/DDBJ databases">
        <title>Nuclear genome of Blastocystis sp. subtype 1 NandII.</title>
        <authorList>
            <person name="Gentekaki E."/>
            <person name="Curtis B."/>
            <person name="Stairs C."/>
            <person name="Eme L."/>
            <person name="Herman E."/>
            <person name="Klimes V."/>
            <person name="Arias M.C."/>
            <person name="Elias M."/>
            <person name="Hilliou F."/>
            <person name="Klute M."/>
            <person name="Malik S.-B."/>
            <person name="Pightling A."/>
            <person name="Rachubinski R."/>
            <person name="Salas D."/>
            <person name="Schlacht A."/>
            <person name="Suga H."/>
            <person name="Archibald J."/>
            <person name="Ball S.G."/>
            <person name="Clark G."/>
            <person name="Dacks J."/>
            <person name="Van Der Giezen M."/>
            <person name="Tsaousis A."/>
            <person name="Roger A."/>
        </authorList>
    </citation>
    <scope>NUCLEOTIDE SEQUENCE [LARGE SCALE GENOMIC DNA]</scope>
    <source>
        <strain evidence="11">ATCC 50177 / NandII</strain>
    </source>
</reference>
<keyword evidence="11" id="KW-1185">Reference proteome</keyword>
<evidence type="ECO:0000256" key="1">
    <source>
        <dbReference type="ARBA" id="ARBA00000083"/>
    </source>
</evidence>
<dbReference type="EC" id="5.1.3.2" evidence="4 8"/>
<comment type="catalytic activity">
    <reaction evidence="1 8">
        <text>UDP-alpha-D-glucose = UDP-alpha-D-galactose</text>
        <dbReference type="Rhea" id="RHEA:22168"/>
        <dbReference type="ChEBI" id="CHEBI:58885"/>
        <dbReference type="ChEBI" id="CHEBI:66914"/>
        <dbReference type="EC" id="5.1.3.2"/>
    </reaction>
</comment>
<evidence type="ECO:0000256" key="3">
    <source>
        <dbReference type="ARBA" id="ARBA00004947"/>
    </source>
</evidence>
<dbReference type="NCBIfam" id="TIGR01179">
    <property type="entry name" value="galE"/>
    <property type="match status" value="1"/>
</dbReference>
<evidence type="ECO:0000259" key="9">
    <source>
        <dbReference type="Pfam" id="PF01370"/>
    </source>
</evidence>
<dbReference type="Gene3D" id="3.40.50.720">
    <property type="entry name" value="NAD(P)-binding Rossmann-like Domain"/>
    <property type="match status" value="1"/>
</dbReference>
<dbReference type="NCBIfam" id="NF007956">
    <property type="entry name" value="PRK10675.1"/>
    <property type="match status" value="1"/>
</dbReference>